<dbReference type="InterPro" id="IPR036280">
    <property type="entry name" value="Multihaem_cyt_sf"/>
</dbReference>
<name>A0A3B0VVN8_9ZZZZ</name>
<dbReference type="EMBL" id="UOEU01000930">
    <property type="protein sequence ID" value="VAW42517.1"/>
    <property type="molecule type" value="Genomic_DNA"/>
</dbReference>
<evidence type="ECO:0000313" key="3">
    <source>
        <dbReference type="EMBL" id="VAW42517.1"/>
    </source>
</evidence>
<dbReference type="PANTHER" id="PTHR35038:SF8">
    <property type="entry name" value="C-TYPE POLYHEME CYTOCHROME OMCC"/>
    <property type="match status" value="1"/>
</dbReference>
<dbReference type="Pfam" id="PF09699">
    <property type="entry name" value="Paired_CXXCH_1"/>
    <property type="match status" value="2"/>
</dbReference>
<reference evidence="3" key="1">
    <citation type="submission" date="2018-06" db="EMBL/GenBank/DDBJ databases">
        <authorList>
            <person name="Zhirakovskaya E."/>
        </authorList>
    </citation>
    <scope>NUCLEOTIDE SEQUENCE</scope>
</reference>
<dbReference type="AlphaFoldDB" id="A0A3B0VVN8"/>
<dbReference type="InterPro" id="IPR051829">
    <property type="entry name" value="Multiheme_Cytochr_ET"/>
</dbReference>
<dbReference type="NCBIfam" id="TIGR01905">
    <property type="entry name" value="paired_CXXCH_1"/>
    <property type="match status" value="1"/>
</dbReference>
<dbReference type="Gene3D" id="1.10.1130.10">
    <property type="entry name" value="Flavocytochrome C3, Chain A"/>
    <property type="match status" value="1"/>
</dbReference>
<evidence type="ECO:0000256" key="1">
    <source>
        <dbReference type="ARBA" id="ARBA00022729"/>
    </source>
</evidence>
<dbReference type="PANTHER" id="PTHR35038">
    <property type="entry name" value="DISSIMILATORY SULFITE REDUCTASE SIRA"/>
    <property type="match status" value="1"/>
</dbReference>
<evidence type="ECO:0000259" key="2">
    <source>
        <dbReference type="Pfam" id="PF09699"/>
    </source>
</evidence>
<dbReference type="GO" id="GO:0016491">
    <property type="term" value="F:oxidoreductase activity"/>
    <property type="evidence" value="ECO:0007669"/>
    <property type="project" value="TreeGrafter"/>
</dbReference>
<organism evidence="3">
    <name type="scientific">hydrothermal vent metagenome</name>
    <dbReference type="NCBI Taxonomy" id="652676"/>
    <lineage>
        <taxon>unclassified sequences</taxon>
        <taxon>metagenomes</taxon>
        <taxon>ecological metagenomes</taxon>
    </lineage>
</organism>
<sequence length="329" mass="33890">MKKFLLVFVLTLFMVIGTYSLVSANGGPHGGYTATTDACAGCHRTHTAPGPRLLLADSTYDLCVTCHGSAGAGANTNVDDGFYLSSRDDAPGGADGNVGAGNTPDNAPLLGGGFLNYQGTAVTSIHDADGTTAAAWGNDVDRGVTADLTEGNLSCASCHDPHGSSNYRILKEEINGNPVVVQQVDEGAAKDYDTEQWGTGMSSVCAACHDAYHVTTSGSGSDSVYLATGGYTHAVDMNYSYGGTNTNPELGWTDEFGNGPNYLPLAESGINDRVVCSTCHLSHGTAAEATGFADGAYDPPFGTVGPIPSGDSALLRLDNRGVCEVCHQK</sequence>
<dbReference type="InterPro" id="IPR010177">
    <property type="entry name" value="Paired_CXXCH_1"/>
</dbReference>
<feature type="domain" description="Doubled CXXCH motif" evidence="2">
    <location>
        <begin position="154"/>
        <end position="174"/>
    </location>
</feature>
<gene>
    <name evidence="3" type="ORF">MNBD_CHLOROFLEXI01-1457</name>
</gene>
<protein>
    <recommendedName>
        <fullName evidence="2">Doubled CXXCH motif domain-containing protein</fullName>
    </recommendedName>
</protein>
<accession>A0A3B0VVN8</accession>
<proteinExistence type="predicted"/>
<dbReference type="SUPFAM" id="SSF48695">
    <property type="entry name" value="Multiheme cytochromes"/>
    <property type="match status" value="1"/>
</dbReference>
<keyword evidence="1" id="KW-0732">Signal</keyword>
<feature type="domain" description="Doubled CXXCH motif" evidence="2">
    <location>
        <begin position="35"/>
        <end position="70"/>
    </location>
</feature>